<name>A0A1F6VF83_9BACT</name>
<dbReference type="EMBL" id="MFTS01000004">
    <property type="protein sequence ID" value="OGI68226.1"/>
    <property type="molecule type" value="Genomic_DNA"/>
</dbReference>
<evidence type="ECO:0000256" key="1">
    <source>
        <dbReference type="ARBA" id="ARBA00004167"/>
    </source>
</evidence>
<evidence type="ECO:0000256" key="2">
    <source>
        <dbReference type="ARBA" id="ARBA00022481"/>
    </source>
</evidence>
<dbReference type="InterPro" id="IPR045584">
    <property type="entry name" value="Pilin-like"/>
</dbReference>
<dbReference type="Gene3D" id="3.30.700.10">
    <property type="entry name" value="Glycoprotein, Type 4 Pilin"/>
    <property type="match status" value="1"/>
</dbReference>
<dbReference type="Proteomes" id="UP000178235">
    <property type="component" value="Unassembled WGS sequence"/>
</dbReference>
<evidence type="ECO:0008006" key="8">
    <source>
        <dbReference type="Google" id="ProtNLM"/>
    </source>
</evidence>
<dbReference type="SUPFAM" id="SSF54523">
    <property type="entry name" value="Pili subunits"/>
    <property type="match status" value="1"/>
</dbReference>
<dbReference type="GO" id="GO:0016020">
    <property type="term" value="C:membrane"/>
    <property type="evidence" value="ECO:0007669"/>
    <property type="project" value="UniProtKB-SubCell"/>
</dbReference>
<keyword evidence="4" id="KW-1133">Transmembrane helix</keyword>
<dbReference type="PANTHER" id="PTHR30093">
    <property type="entry name" value="GENERAL SECRETION PATHWAY PROTEIN G"/>
    <property type="match status" value="1"/>
</dbReference>
<dbReference type="Pfam" id="PF07963">
    <property type="entry name" value="N_methyl"/>
    <property type="match status" value="1"/>
</dbReference>
<protein>
    <recommendedName>
        <fullName evidence="8">Type II secretion system protein GspG C-terminal domain-containing protein</fullName>
    </recommendedName>
</protein>
<keyword evidence="5" id="KW-0472">Membrane</keyword>
<dbReference type="NCBIfam" id="TIGR02532">
    <property type="entry name" value="IV_pilin_GFxxxE"/>
    <property type="match status" value="1"/>
</dbReference>
<sequence>MLKMKKGFTLIELLVVIAIVSLLASVVLASLTDARGKGKDAAIKEEISQLVNLAELNYNDYGDYCNLQEGDWIGTDNLCSDAFANPDPITSKHTTQARLICTNIYNNARDLNYGTSPGSYILYLGTPFGPSVCAKDYSFTAPLNNGKWFCSGSSGKGEYTDVDFDGNDPGCYLNP</sequence>
<dbReference type="PROSITE" id="PS00409">
    <property type="entry name" value="PROKAR_NTER_METHYL"/>
    <property type="match status" value="1"/>
</dbReference>
<organism evidence="6 7">
    <name type="scientific">Candidatus Nomurabacteria bacterium RIFCSPHIGHO2_01_FULL_42_15</name>
    <dbReference type="NCBI Taxonomy" id="1801742"/>
    <lineage>
        <taxon>Bacteria</taxon>
        <taxon>Candidatus Nomuraibacteriota</taxon>
    </lineage>
</organism>
<dbReference type="PRINTS" id="PR00885">
    <property type="entry name" value="BCTERIALGSPH"/>
</dbReference>
<dbReference type="GO" id="GO:0015627">
    <property type="term" value="C:type II protein secretion system complex"/>
    <property type="evidence" value="ECO:0007669"/>
    <property type="project" value="InterPro"/>
</dbReference>
<keyword evidence="3" id="KW-0812">Transmembrane</keyword>
<evidence type="ECO:0000256" key="3">
    <source>
        <dbReference type="ARBA" id="ARBA00022692"/>
    </source>
</evidence>
<comment type="subcellular location">
    <subcellularLocation>
        <location evidence="1">Membrane</location>
        <topology evidence="1">Single-pass membrane protein</topology>
    </subcellularLocation>
</comment>
<evidence type="ECO:0000313" key="6">
    <source>
        <dbReference type="EMBL" id="OGI68226.1"/>
    </source>
</evidence>
<evidence type="ECO:0000256" key="5">
    <source>
        <dbReference type="ARBA" id="ARBA00023136"/>
    </source>
</evidence>
<dbReference type="AlphaFoldDB" id="A0A1F6VF83"/>
<dbReference type="InterPro" id="IPR002416">
    <property type="entry name" value="T2SS_protein-GspH"/>
</dbReference>
<evidence type="ECO:0000256" key="4">
    <source>
        <dbReference type="ARBA" id="ARBA00022989"/>
    </source>
</evidence>
<comment type="caution">
    <text evidence="6">The sequence shown here is derived from an EMBL/GenBank/DDBJ whole genome shotgun (WGS) entry which is preliminary data.</text>
</comment>
<evidence type="ECO:0000313" key="7">
    <source>
        <dbReference type="Proteomes" id="UP000178235"/>
    </source>
</evidence>
<reference evidence="6 7" key="1">
    <citation type="journal article" date="2016" name="Nat. Commun.">
        <title>Thousands of microbial genomes shed light on interconnected biogeochemical processes in an aquifer system.</title>
        <authorList>
            <person name="Anantharaman K."/>
            <person name="Brown C.T."/>
            <person name="Hug L.A."/>
            <person name="Sharon I."/>
            <person name="Castelle C.J."/>
            <person name="Probst A.J."/>
            <person name="Thomas B.C."/>
            <person name="Singh A."/>
            <person name="Wilkins M.J."/>
            <person name="Karaoz U."/>
            <person name="Brodie E.L."/>
            <person name="Williams K.H."/>
            <person name="Hubbard S.S."/>
            <person name="Banfield J.F."/>
        </authorList>
    </citation>
    <scope>NUCLEOTIDE SEQUENCE [LARGE SCALE GENOMIC DNA]</scope>
</reference>
<keyword evidence="2" id="KW-0488">Methylation</keyword>
<dbReference type="InterPro" id="IPR012902">
    <property type="entry name" value="N_methyl_site"/>
</dbReference>
<dbReference type="PANTHER" id="PTHR30093:SF44">
    <property type="entry name" value="TYPE II SECRETION SYSTEM CORE PROTEIN G"/>
    <property type="match status" value="1"/>
</dbReference>
<gene>
    <name evidence="6" type="ORF">A2738_02040</name>
</gene>
<dbReference type="GO" id="GO:0015628">
    <property type="term" value="P:protein secretion by the type II secretion system"/>
    <property type="evidence" value="ECO:0007669"/>
    <property type="project" value="InterPro"/>
</dbReference>
<accession>A0A1F6VF83</accession>
<proteinExistence type="predicted"/>